<keyword evidence="4" id="KW-0378">Hydrolase</keyword>
<name>A0A7I8VQU5_9ANNE</name>
<evidence type="ECO:0000256" key="6">
    <source>
        <dbReference type="ARBA" id="ARBA00023228"/>
    </source>
</evidence>
<organism evidence="11 12">
    <name type="scientific">Dimorphilus gyrociliatus</name>
    <dbReference type="NCBI Taxonomy" id="2664684"/>
    <lineage>
        <taxon>Eukaryota</taxon>
        <taxon>Metazoa</taxon>
        <taxon>Spiralia</taxon>
        <taxon>Lophotrochozoa</taxon>
        <taxon>Annelida</taxon>
        <taxon>Polychaeta</taxon>
        <taxon>Polychaeta incertae sedis</taxon>
        <taxon>Dinophilidae</taxon>
        <taxon>Dimorphilus</taxon>
    </lineage>
</organism>
<dbReference type="SUPFAM" id="SSF53474">
    <property type="entry name" value="alpha/beta-Hydrolases"/>
    <property type="match status" value="1"/>
</dbReference>
<evidence type="ECO:0000256" key="1">
    <source>
        <dbReference type="ARBA" id="ARBA00004371"/>
    </source>
</evidence>
<evidence type="ECO:0000313" key="11">
    <source>
        <dbReference type="EMBL" id="CAD5118675.1"/>
    </source>
</evidence>
<dbReference type="PANTHER" id="PTHR11247">
    <property type="entry name" value="PALMITOYL-PROTEIN THIOESTERASE/DOLICHYLDIPHOSPHATASE 1"/>
    <property type="match status" value="1"/>
</dbReference>
<comment type="function">
    <text evidence="9">Catalyzes the cleavage of thioester bonds from S-palmitoyl-CoA or S-palmitoyl-N-acetylcysteamine (unbranched structures) but does not have activity against palmitoylcysteine or palmitoylated proteins, branched structures or bulky head groups. Conversely, hydrolyzes both long and short chain fatty acyl-CoA substrate.</text>
</comment>
<evidence type="ECO:0000256" key="9">
    <source>
        <dbReference type="ARBA" id="ARBA00093353"/>
    </source>
</evidence>
<evidence type="ECO:0000256" key="10">
    <source>
        <dbReference type="SAM" id="Phobius"/>
    </source>
</evidence>
<evidence type="ECO:0000256" key="7">
    <source>
        <dbReference type="ARBA" id="ARBA00038848"/>
    </source>
</evidence>
<keyword evidence="10" id="KW-0472">Membrane</keyword>
<keyword evidence="3" id="KW-0732">Signal</keyword>
<proteinExistence type="inferred from homology"/>
<sequence length="292" mass="34145">MNIAAVQSTIFLPWFMLAFFICFQGVICFRPIVLVHGILNGPAEFKDFLKILETYHPGTPTVVIDAYNDFQSFDSMWLQLHDVSKLIMNKTSHFEDGYNLLCFSQGGLLCRSFIQSEDKHRVRNFISLSSPQGGQYGNTVYIHFHLIKEEAYRFFYTLEGQRWSVGNYWNDPHHHEMYLKYNTFLPKMDNSVITEQSAKYKRNLLQLNNFILIGGPDDGVITPWQSSQFSIFDENEQVVNYKDRHLYKTDAIGLKTLEEQNKLHFCTVPGVFHTKWHGNLTVFKQCIEQWLD</sequence>
<evidence type="ECO:0000256" key="4">
    <source>
        <dbReference type="ARBA" id="ARBA00022801"/>
    </source>
</evidence>
<dbReference type="Proteomes" id="UP000549394">
    <property type="component" value="Unassembled WGS sequence"/>
</dbReference>
<dbReference type="GO" id="GO:0016790">
    <property type="term" value="F:thiolester hydrolase activity"/>
    <property type="evidence" value="ECO:0007669"/>
    <property type="project" value="TreeGrafter"/>
</dbReference>
<dbReference type="GO" id="GO:0005764">
    <property type="term" value="C:lysosome"/>
    <property type="evidence" value="ECO:0007669"/>
    <property type="project" value="UniProtKB-SubCell"/>
</dbReference>
<keyword evidence="12" id="KW-1185">Reference proteome</keyword>
<keyword evidence="10" id="KW-0812">Transmembrane</keyword>
<dbReference type="PANTHER" id="PTHR11247:SF27">
    <property type="entry name" value="LYSOSOMAL THIOESTERASE PPT2"/>
    <property type="match status" value="1"/>
</dbReference>
<comment type="similarity">
    <text evidence="2">Belongs to the palmitoyl-protein thioesterase family.</text>
</comment>
<gene>
    <name evidence="11" type="ORF">DGYR_LOCUS7010</name>
</gene>
<dbReference type="InterPro" id="IPR029058">
    <property type="entry name" value="AB_hydrolase_fold"/>
</dbReference>
<comment type="catalytic activity">
    <reaction evidence="8">
        <text>S-hexadecanoyl-N-acetylcysteamine + H2O = N-acetylcysteamine + hexadecanoate + H(+)</text>
        <dbReference type="Rhea" id="RHEA:84099"/>
        <dbReference type="ChEBI" id="CHEBI:7896"/>
        <dbReference type="ChEBI" id="CHEBI:15377"/>
        <dbReference type="ChEBI" id="CHEBI:15378"/>
        <dbReference type="ChEBI" id="CHEBI:74410"/>
        <dbReference type="ChEBI" id="CHEBI:233601"/>
    </reaction>
</comment>
<dbReference type="Pfam" id="PF02089">
    <property type="entry name" value="Palm_thioest"/>
    <property type="match status" value="1"/>
</dbReference>
<dbReference type="EMBL" id="CAJFCJ010000009">
    <property type="protein sequence ID" value="CAD5118675.1"/>
    <property type="molecule type" value="Genomic_DNA"/>
</dbReference>
<reference evidence="11 12" key="1">
    <citation type="submission" date="2020-08" db="EMBL/GenBank/DDBJ databases">
        <authorList>
            <person name="Hejnol A."/>
        </authorList>
    </citation>
    <scope>NUCLEOTIDE SEQUENCE [LARGE SCALE GENOMIC DNA]</scope>
</reference>
<dbReference type="EC" id="3.1.2.2" evidence="7"/>
<protein>
    <recommendedName>
        <fullName evidence="7">palmitoyl-CoA hydrolase</fullName>
        <ecNumber evidence="7">3.1.2.2</ecNumber>
    </recommendedName>
</protein>
<dbReference type="AlphaFoldDB" id="A0A7I8VQU5"/>
<dbReference type="OrthoDB" id="155976at2759"/>
<evidence type="ECO:0000256" key="3">
    <source>
        <dbReference type="ARBA" id="ARBA00022729"/>
    </source>
</evidence>
<evidence type="ECO:0000256" key="5">
    <source>
        <dbReference type="ARBA" id="ARBA00023180"/>
    </source>
</evidence>
<dbReference type="GO" id="GO:0098599">
    <property type="term" value="F:palmitoyl hydrolase activity"/>
    <property type="evidence" value="ECO:0007669"/>
    <property type="project" value="UniProtKB-ARBA"/>
</dbReference>
<evidence type="ECO:0000313" key="12">
    <source>
        <dbReference type="Proteomes" id="UP000549394"/>
    </source>
</evidence>
<keyword evidence="6" id="KW-0458">Lysosome</keyword>
<keyword evidence="10" id="KW-1133">Transmembrane helix</keyword>
<comment type="subcellular location">
    <subcellularLocation>
        <location evidence="1">Lysosome</location>
    </subcellularLocation>
</comment>
<evidence type="ECO:0000256" key="2">
    <source>
        <dbReference type="ARBA" id="ARBA00010758"/>
    </source>
</evidence>
<dbReference type="Gene3D" id="3.40.50.1820">
    <property type="entry name" value="alpha/beta hydrolase"/>
    <property type="match status" value="1"/>
</dbReference>
<dbReference type="FunFam" id="3.40.50.1820:FF:000037">
    <property type="entry name" value="Lysosomal thioesterase PPT2 homolog"/>
    <property type="match status" value="1"/>
</dbReference>
<accession>A0A7I8VQU5</accession>
<keyword evidence="5" id="KW-0325">Glycoprotein</keyword>
<comment type="caution">
    <text evidence="11">The sequence shown here is derived from an EMBL/GenBank/DDBJ whole genome shotgun (WGS) entry which is preliminary data.</text>
</comment>
<evidence type="ECO:0000256" key="8">
    <source>
        <dbReference type="ARBA" id="ARBA00093223"/>
    </source>
</evidence>
<feature type="transmembrane region" description="Helical" evidence="10">
    <location>
        <begin position="12"/>
        <end position="33"/>
    </location>
</feature>